<dbReference type="PIRSF" id="PIRSF006402">
    <property type="entry name" value="UCP006402_thioredoxin"/>
    <property type="match status" value="1"/>
</dbReference>
<accession>A0A232M3Y5</accession>
<dbReference type="InterPro" id="IPR024705">
    <property type="entry name" value="Ssp411"/>
</dbReference>
<sequence>MASISNMQMESTAGSEIRLKLVNRLHESKSPYVRAHMNNPVAWQLWDSEAIDLAKRFNKLIFISIGYSACHWCHVMEKESFMSPEISSILNDSFIPIKVDREERPDIDDVYMNYVQATTGSGGWPLNVFLTPDLEPVFGGTYWPGPNSSSRSRLGAGGPIGFIDILEKLRDVWRTQQARCLDSAKEITRQLREFAEEGTHSQYGPGADEDLEIELLEGAYQHFASRYDPVSGGFSKAPKFPTPANLSFLLRLGTYPTAISDIVGQDECARATTMAVNTLIKIARGGIRDHIGHGFARYSVTIDWSLPHFEKMLYDQAQLLDVYADAFRLSHEPELLGAIYDLVIYLTSPPIQSPTGGFFSSEDADSLPTPGDTEKREGAFYVWTLKEFQQVLGPRDAGVCARHWGVLPDGNVAPENDPHDEFMNQNVLSIQVTPSKLAKEFGLSEDEVIRIIKSAKQKLREYRDKTRIRPDLDDKIIVSWNGLAVAALAKCSILLDEIDSPMAVKCRAAAVEAVAFIRKNLFESSTGQLWRIYRDGSRANTPGFADDYAYLINGLLSLYEATFDDSHLQVAEQLQRHLNTHFIAPGADPSVSTGYYTTSSTPTSGVPGPLLRLKGGTESATPSVNGVIARNLLWLYSLLEDKEYLKLARQTCNAFAVEIIQHPFLFVGLLDAVVGLEIGVRNVTGILCTADTSASTGSTTLRAVSKADEDISSRDLVIRRLRIEAGPGTSTSTAKLSLVDIRPSFSEAGDRNKSIWLRSRNPLFKDLQPGQPPRNFLLVCQVGSCCRIDL</sequence>
<dbReference type="CDD" id="cd02955">
    <property type="entry name" value="SSP411"/>
    <property type="match status" value="1"/>
</dbReference>
<dbReference type="InterPro" id="IPR012341">
    <property type="entry name" value="6hp_glycosidase-like_sf"/>
</dbReference>
<dbReference type="GO" id="GO:0005975">
    <property type="term" value="P:carbohydrate metabolic process"/>
    <property type="evidence" value="ECO:0007669"/>
    <property type="project" value="InterPro"/>
</dbReference>
<dbReference type="InterPro" id="IPR008928">
    <property type="entry name" value="6-hairpin_glycosidase_sf"/>
</dbReference>
<gene>
    <name evidence="2" type="ORF">Egran_01118</name>
</gene>
<dbReference type="Proteomes" id="UP000243515">
    <property type="component" value="Unassembled WGS sequence"/>
</dbReference>
<name>A0A232M3Y5_9EURO</name>
<dbReference type="PANTHER" id="PTHR42899:SF1">
    <property type="entry name" value="SPERMATOGENESIS-ASSOCIATED PROTEIN 20"/>
    <property type="match status" value="1"/>
</dbReference>
<evidence type="ECO:0000313" key="3">
    <source>
        <dbReference type="Proteomes" id="UP000243515"/>
    </source>
</evidence>
<dbReference type="EMBL" id="NPHW01002603">
    <property type="protein sequence ID" value="OXV11121.1"/>
    <property type="molecule type" value="Genomic_DNA"/>
</dbReference>
<dbReference type="InterPro" id="IPR004879">
    <property type="entry name" value="Ssp411-like_TRX"/>
</dbReference>
<reference evidence="2 3" key="1">
    <citation type="journal article" date="2015" name="Environ. Microbiol.">
        <title>Metagenome sequence of Elaphomyces granulatus from sporocarp tissue reveals Ascomycota ectomycorrhizal fingerprints of genome expansion and a Proteobacteria-rich microbiome.</title>
        <authorList>
            <person name="Quandt C.A."/>
            <person name="Kohler A."/>
            <person name="Hesse C.N."/>
            <person name="Sharpton T.J."/>
            <person name="Martin F."/>
            <person name="Spatafora J.W."/>
        </authorList>
    </citation>
    <scope>NUCLEOTIDE SEQUENCE [LARGE SCALE GENOMIC DNA]</scope>
    <source>
        <strain evidence="2 3">OSC145934</strain>
    </source>
</reference>
<dbReference type="OrthoDB" id="1923667at2759"/>
<keyword evidence="3" id="KW-1185">Reference proteome</keyword>
<protein>
    <recommendedName>
        <fullName evidence="1">Spermatogenesis-associated protein 20-like TRX domain-containing protein</fullName>
    </recommendedName>
</protein>
<dbReference type="SUPFAM" id="SSF48208">
    <property type="entry name" value="Six-hairpin glycosidases"/>
    <property type="match status" value="1"/>
</dbReference>
<dbReference type="AlphaFoldDB" id="A0A232M3Y5"/>
<dbReference type="Pfam" id="PF03190">
    <property type="entry name" value="Thioredox_DsbH"/>
    <property type="match status" value="1"/>
</dbReference>
<dbReference type="PANTHER" id="PTHR42899">
    <property type="entry name" value="SPERMATOGENESIS-ASSOCIATED PROTEIN 20"/>
    <property type="match status" value="1"/>
</dbReference>
<dbReference type="GO" id="GO:0003824">
    <property type="term" value="F:catalytic activity"/>
    <property type="evidence" value="ECO:0007669"/>
    <property type="project" value="UniProtKB-ARBA"/>
</dbReference>
<dbReference type="Gene3D" id="1.50.10.10">
    <property type="match status" value="1"/>
</dbReference>
<evidence type="ECO:0000259" key="1">
    <source>
        <dbReference type="Pfam" id="PF03190"/>
    </source>
</evidence>
<dbReference type="Gene3D" id="3.40.30.10">
    <property type="entry name" value="Glutaredoxin"/>
    <property type="match status" value="1"/>
</dbReference>
<comment type="caution">
    <text evidence="2">The sequence shown here is derived from an EMBL/GenBank/DDBJ whole genome shotgun (WGS) entry which is preliminary data.</text>
</comment>
<dbReference type="SUPFAM" id="SSF52833">
    <property type="entry name" value="Thioredoxin-like"/>
    <property type="match status" value="1"/>
</dbReference>
<proteinExistence type="predicted"/>
<dbReference type="InterPro" id="IPR036249">
    <property type="entry name" value="Thioredoxin-like_sf"/>
</dbReference>
<organism evidence="2 3">
    <name type="scientific">Elaphomyces granulatus</name>
    <dbReference type="NCBI Taxonomy" id="519963"/>
    <lineage>
        <taxon>Eukaryota</taxon>
        <taxon>Fungi</taxon>
        <taxon>Dikarya</taxon>
        <taxon>Ascomycota</taxon>
        <taxon>Pezizomycotina</taxon>
        <taxon>Eurotiomycetes</taxon>
        <taxon>Eurotiomycetidae</taxon>
        <taxon>Eurotiales</taxon>
        <taxon>Elaphomycetaceae</taxon>
        <taxon>Elaphomyces</taxon>
    </lineage>
</organism>
<feature type="domain" description="Spermatogenesis-associated protein 20-like TRX" evidence="1">
    <location>
        <begin position="23"/>
        <end position="191"/>
    </location>
</feature>
<evidence type="ECO:0000313" key="2">
    <source>
        <dbReference type="EMBL" id="OXV11121.1"/>
    </source>
</evidence>